<proteinExistence type="predicted"/>
<evidence type="ECO:0000313" key="3">
    <source>
        <dbReference type="Proteomes" id="UP000325372"/>
    </source>
</evidence>
<keyword evidence="3" id="KW-1185">Reference proteome</keyword>
<evidence type="ECO:0000313" key="2">
    <source>
        <dbReference type="EMBL" id="KAA9133208.1"/>
    </source>
</evidence>
<feature type="transmembrane region" description="Helical" evidence="1">
    <location>
        <begin position="6"/>
        <end position="28"/>
    </location>
</feature>
<name>A0A5N0TFA0_9GAMM</name>
<reference evidence="2 3" key="1">
    <citation type="submission" date="2019-09" db="EMBL/GenBank/DDBJ databases">
        <title>Wenzhouxiangella sp. Genome sequencing and assembly.</title>
        <authorList>
            <person name="Zhang R."/>
        </authorList>
    </citation>
    <scope>NUCLEOTIDE SEQUENCE [LARGE SCALE GENOMIC DNA]</scope>
    <source>
        <strain evidence="2 3">W260</strain>
    </source>
</reference>
<dbReference type="EMBL" id="VYXP01000002">
    <property type="protein sequence ID" value="KAA9133208.1"/>
    <property type="molecule type" value="Genomic_DNA"/>
</dbReference>
<keyword evidence="1" id="KW-0812">Transmembrane</keyword>
<comment type="caution">
    <text evidence="2">The sequence shown here is derived from an EMBL/GenBank/DDBJ whole genome shotgun (WGS) entry which is preliminary data.</text>
</comment>
<keyword evidence="1" id="KW-0472">Membrane</keyword>
<sequence length="454" mass="50456">MQNVQAALKWLIILALLLLFMLVALWGVSRMMYPTKAQRQAIEVLRAWPEFEGENAYALLWTLERDVPDGDMQAVLDEDVRNFDLEPYAPPSIEGGVPERSSSAANAYPDLGVSDEDRQLFCKGLEPGCLQRVMADPDRYNALVERYAPLLDRVERLQHYGHVRSAFPYTIHSPWPNSNSAGYLRTRHAVQFANGAHQQALSSICRDITTWRRLGVQSDSLITLMIGIAYSSRENGRLFAEMLAELPADESLPSACDEALAPPTSSELSLCNAMRGEFAFVDNQYLHDLVEQEESTLDRMLTKLTLDPEASLGLRAEGFVPACRGEGASGDERSTFVTHPQRQATLWRFECISNLAGCVLDQIALPAYGDYDLRVQDHGARLRALGTLAWLRQNAGQGRSAQSLLEDRPAELVDPGDDLAIGPDGETLQLTLRWTGRGEHWMIPLPASLHAQAP</sequence>
<gene>
    <name evidence="2" type="ORF">F3N42_02290</name>
</gene>
<protein>
    <submittedName>
        <fullName evidence="2">Uncharacterized protein</fullName>
    </submittedName>
</protein>
<dbReference type="RefSeq" id="WP_150862767.1">
    <property type="nucleotide sequence ID" value="NZ_VYXP01000002.1"/>
</dbReference>
<dbReference type="AlphaFoldDB" id="A0A5N0TFA0"/>
<keyword evidence="1" id="KW-1133">Transmembrane helix</keyword>
<organism evidence="2 3">
    <name type="scientific">Marinihelvus fidelis</name>
    <dbReference type="NCBI Taxonomy" id="2613842"/>
    <lineage>
        <taxon>Bacteria</taxon>
        <taxon>Pseudomonadati</taxon>
        <taxon>Pseudomonadota</taxon>
        <taxon>Gammaproteobacteria</taxon>
        <taxon>Chromatiales</taxon>
        <taxon>Wenzhouxiangellaceae</taxon>
        <taxon>Marinihelvus</taxon>
    </lineage>
</organism>
<evidence type="ECO:0000256" key="1">
    <source>
        <dbReference type="SAM" id="Phobius"/>
    </source>
</evidence>
<dbReference type="Proteomes" id="UP000325372">
    <property type="component" value="Unassembled WGS sequence"/>
</dbReference>
<accession>A0A5N0TFA0</accession>